<dbReference type="CDD" id="cd00082">
    <property type="entry name" value="HisKA"/>
    <property type="match status" value="1"/>
</dbReference>
<feature type="domain" description="Histidine kinase" evidence="15">
    <location>
        <begin position="258"/>
        <end position="471"/>
    </location>
</feature>
<dbReference type="RefSeq" id="WP_344954369.1">
    <property type="nucleotide sequence ID" value="NZ_BAABCX010000001.1"/>
</dbReference>
<keyword evidence="5" id="KW-0597">Phosphoprotein</keyword>
<evidence type="ECO:0000256" key="8">
    <source>
        <dbReference type="ARBA" id="ARBA00022741"/>
    </source>
</evidence>
<evidence type="ECO:0000256" key="10">
    <source>
        <dbReference type="ARBA" id="ARBA00022840"/>
    </source>
</evidence>
<name>A0ABP6V8C8_9GAMM</name>
<dbReference type="PROSITE" id="PS50885">
    <property type="entry name" value="HAMP"/>
    <property type="match status" value="1"/>
</dbReference>
<reference evidence="18" key="1">
    <citation type="journal article" date="2019" name="Int. J. Syst. Evol. Microbiol.">
        <title>The Global Catalogue of Microorganisms (GCM) 10K type strain sequencing project: providing services to taxonomists for standard genome sequencing and annotation.</title>
        <authorList>
            <consortium name="The Broad Institute Genomics Platform"/>
            <consortium name="The Broad Institute Genome Sequencing Center for Infectious Disease"/>
            <person name="Wu L."/>
            <person name="Ma J."/>
        </authorList>
    </citation>
    <scope>NUCLEOTIDE SEQUENCE [LARGE SCALE GENOMIC DNA]</scope>
    <source>
        <strain evidence="18">JCM 17110</strain>
    </source>
</reference>
<keyword evidence="3 14" id="KW-1003">Cell membrane</keyword>
<dbReference type="InterPro" id="IPR003661">
    <property type="entry name" value="HisK_dim/P_dom"/>
</dbReference>
<evidence type="ECO:0000256" key="1">
    <source>
        <dbReference type="ARBA" id="ARBA00000085"/>
    </source>
</evidence>
<dbReference type="InterPro" id="IPR036097">
    <property type="entry name" value="HisK_dim/P_sf"/>
</dbReference>
<dbReference type="Gene3D" id="6.10.340.10">
    <property type="match status" value="1"/>
</dbReference>
<evidence type="ECO:0000256" key="4">
    <source>
        <dbReference type="ARBA" id="ARBA00022519"/>
    </source>
</evidence>
<feature type="transmembrane region" description="Helical" evidence="14">
    <location>
        <begin position="12"/>
        <end position="31"/>
    </location>
</feature>
<accession>A0ABP6V8C8</accession>
<evidence type="ECO:0000256" key="7">
    <source>
        <dbReference type="ARBA" id="ARBA00022692"/>
    </source>
</evidence>
<organism evidence="17 18">
    <name type="scientific">Zobellella aerophila</name>
    <dbReference type="NCBI Taxonomy" id="870480"/>
    <lineage>
        <taxon>Bacteria</taxon>
        <taxon>Pseudomonadati</taxon>
        <taxon>Pseudomonadota</taxon>
        <taxon>Gammaproteobacteria</taxon>
        <taxon>Aeromonadales</taxon>
        <taxon>Aeromonadaceae</taxon>
        <taxon>Zobellella</taxon>
    </lineage>
</organism>
<dbReference type="SMART" id="SM00388">
    <property type="entry name" value="HisKA"/>
    <property type="match status" value="1"/>
</dbReference>
<evidence type="ECO:0000256" key="2">
    <source>
        <dbReference type="ARBA" id="ARBA00004429"/>
    </source>
</evidence>
<dbReference type="PANTHER" id="PTHR45436:SF15">
    <property type="entry name" value="SENSOR HISTIDINE KINASE CUSS"/>
    <property type="match status" value="1"/>
</dbReference>
<evidence type="ECO:0000259" key="15">
    <source>
        <dbReference type="PROSITE" id="PS50109"/>
    </source>
</evidence>
<evidence type="ECO:0000256" key="6">
    <source>
        <dbReference type="ARBA" id="ARBA00022679"/>
    </source>
</evidence>
<evidence type="ECO:0000256" key="3">
    <source>
        <dbReference type="ARBA" id="ARBA00022475"/>
    </source>
</evidence>
<dbReference type="Pfam" id="PF21085">
    <property type="entry name" value="CusS"/>
    <property type="match status" value="1"/>
</dbReference>
<dbReference type="SMART" id="SM00304">
    <property type="entry name" value="HAMP"/>
    <property type="match status" value="1"/>
</dbReference>
<keyword evidence="7 14" id="KW-0812">Transmembrane</keyword>
<protein>
    <recommendedName>
        <fullName evidence="14">Sensor protein</fullName>
        <ecNumber evidence="14">2.7.13.3</ecNumber>
    </recommendedName>
</protein>
<dbReference type="InterPro" id="IPR003660">
    <property type="entry name" value="HAMP_dom"/>
</dbReference>
<dbReference type="Pfam" id="PF02518">
    <property type="entry name" value="HATPase_c"/>
    <property type="match status" value="1"/>
</dbReference>
<evidence type="ECO:0000256" key="5">
    <source>
        <dbReference type="ARBA" id="ARBA00022553"/>
    </source>
</evidence>
<feature type="transmembrane region" description="Helical" evidence="14">
    <location>
        <begin position="177"/>
        <end position="195"/>
    </location>
</feature>
<keyword evidence="18" id="KW-1185">Reference proteome</keyword>
<keyword evidence="10 14" id="KW-0067">ATP-binding</keyword>
<dbReference type="PRINTS" id="PR00344">
    <property type="entry name" value="BCTRLSENSOR"/>
</dbReference>
<dbReference type="SMART" id="SM00387">
    <property type="entry name" value="HATPase_c"/>
    <property type="match status" value="1"/>
</dbReference>
<keyword evidence="6 14" id="KW-0808">Transferase</keyword>
<evidence type="ECO:0000256" key="11">
    <source>
        <dbReference type="ARBA" id="ARBA00022989"/>
    </source>
</evidence>
<dbReference type="CDD" id="cd06225">
    <property type="entry name" value="HAMP"/>
    <property type="match status" value="1"/>
</dbReference>
<dbReference type="NCBIfam" id="TIGR01386">
    <property type="entry name" value="cztS_silS_copS"/>
    <property type="match status" value="1"/>
</dbReference>
<evidence type="ECO:0000313" key="18">
    <source>
        <dbReference type="Proteomes" id="UP001500795"/>
    </source>
</evidence>
<keyword evidence="11 14" id="KW-1133">Transmembrane helix</keyword>
<dbReference type="InterPro" id="IPR004358">
    <property type="entry name" value="Sig_transdc_His_kin-like_C"/>
</dbReference>
<keyword evidence="12 14" id="KW-0902">Two-component regulatory system</keyword>
<evidence type="ECO:0000256" key="13">
    <source>
        <dbReference type="ARBA" id="ARBA00023136"/>
    </source>
</evidence>
<dbReference type="InterPro" id="IPR050428">
    <property type="entry name" value="TCS_sensor_his_kinase"/>
</dbReference>
<dbReference type="InterPro" id="IPR005467">
    <property type="entry name" value="His_kinase_dom"/>
</dbReference>
<evidence type="ECO:0000259" key="16">
    <source>
        <dbReference type="PROSITE" id="PS50885"/>
    </source>
</evidence>
<dbReference type="InterPro" id="IPR036890">
    <property type="entry name" value="HATPase_C_sf"/>
</dbReference>
<dbReference type="InterPro" id="IPR048590">
    <property type="entry name" value="CusS-like_sensor"/>
</dbReference>
<dbReference type="EMBL" id="BAABCX010000001">
    <property type="protein sequence ID" value="GAA3528735.1"/>
    <property type="molecule type" value="Genomic_DNA"/>
</dbReference>
<comment type="subcellular location">
    <subcellularLocation>
        <location evidence="2">Cell inner membrane</location>
        <topology evidence="2">Multi-pass membrane protein</topology>
    </subcellularLocation>
</comment>
<dbReference type="InterPro" id="IPR006290">
    <property type="entry name" value="CztS_silS_copS"/>
</dbReference>
<evidence type="ECO:0000313" key="17">
    <source>
        <dbReference type="EMBL" id="GAA3528735.1"/>
    </source>
</evidence>
<keyword evidence="9 14" id="KW-0418">Kinase</keyword>
<dbReference type="SUPFAM" id="SSF47384">
    <property type="entry name" value="Homodimeric domain of signal transducing histidine kinase"/>
    <property type="match status" value="1"/>
</dbReference>
<keyword evidence="4 14" id="KW-0997">Cell inner membrane</keyword>
<comment type="caution">
    <text evidence="17">The sequence shown here is derived from an EMBL/GenBank/DDBJ whole genome shotgun (WGS) entry which is preliminary data.</text>
</comment>
<comment type="catalytic activity">
    <reaction evidence="1 14">
        <text>ATP + protein L-histidine = ADP + protein N-phospho-L-histidine.</text>
        <dbReference type="EC" id="2.7.13.3"/>
    </reaction>
</comment>
<dbReference type="EC" id="2.7.13.3" evidence="14"/>
<dbReference type="PANTHER" id="PTHR45436">
    <property type="entry name" value="SENSOR HISTIDINE KINASE YKOH"/>
    <property type="match status" value="1"/>
</dbReference>
<proteinExistence type="predicted"/>
<dbReference type="SUPFAM" id="SSF55874">
    <property type="entry name" value="ATPase domain of HSP90 chaperone/DNA topoisomerase II/histidine kinase"/>
    <property type="match status" value="1"/>
</dbReference>
<feature type="domain" description="HAMP" evidence="16">
    <location>
        <begin position="197"/>
        <end position="250"/>
    </location>
</feature>
<evidence type="ECO:0000256" key="14">
    <source>
        <dbReference type="RuleBase" id="RU364088"/>
    </source>
</evidence>
<gene>
    <name evidence="17" type="primary">pcoS</name>
    <name evidence="17" type="ORF">GCM10022394_04890</name>
</gene>
<dbReference type="PROSITE" id="PS50109">
    <property type="entry name" value="HIS_KIN"/>
    <property type="match status" value="1"/>
</dbReference>
<dbReference type="Gene3D" id="3.30.565.10">
    <property type="entry name" value="Histidine kinase-like ATPase, C-terminal domain"/>
    <property type="match status" value="1"/>
</dbReference>
<dbReference type="Pfam" id="PF00512">
    <property type="entry name" value="HisKA"/>
    <property type="match status" value="1"/>
</dbReference>
<evidence type="ECO:0000256" key="12">
    <source>
        <dbReference type="ARBA" id="ARBA00023012"/>
    </source>
</evidence>
<evidence type="ECO:0000256" key="9">
    <source>
        <dbReference type="ARBA" id="ARBA00022777"/>
    </source>
</evidence>
<dbReference type="Proteomes" id="UP001500795">
    <property type="component" value="Unassembled WGS sequence"/>
</dbReference>
<dbReference type="InterPro" id="IPR003594">
    <property type="entry name" value="HATPase_dom"/>
</dbReference>
<dbReference type="Pfam" id="PF00672">
    <property type="entry name" value="HAMP"/>
    <property type="match status" value="1"/>
</dbReference>
<comment type="function">
    <text evidence="14">Member of a two-component regulatory system.</text>
</comment>
<keyword evidence="8 14" id="KW-0547">Nucleotide-binding</keyword>
<sequence>MRGLRSLTARLSLMFGVIMIAIWSLVSLLLTHALDHHFARQDADNLRGKLQLARSLLSGYTDTGSQDWAALNRELDRMLLGHSGHYLLITDPQGRVLVDTHPPGASQPGSGRMVGLSEADLGSMDSWQEDNRGYRSITERQQVDSRPGAGYPPYFMVRAALDTSYHQHFISDIKKGLYWFTAGIALISLFLGWFASRVGLTPLRELASVSENVTANKLSQRLALDHAPAELHASIQSFNAMLDRLETSFHRLSEFSSDIAHELRTPVNSLMMQTQVALSKERSADDYREVLYSNLEAAERLARMISEMLFLAKSEHGLLRVQGEELELAKELDELVEFFEPLAFEQQLHIIRRGNARLLGDRAMLQRAFSNLLSNAIRYTPTGASIRIDIEEDNAGVSVGVANPGTRIPPAELSRLFDRFYRADSARQQVTEGTGLGLSITRAIVEAHGGSLSVHSDNRETRFTARFPGVGKNKGMQ</sequence>
<keyword evidence="13 14" id="KW-0472">Membrane</keyword>
<dbReference type="Gene3D" id="1.10.287.130">
    <property type="match status" value="1"/>
</dbReference>